<evidence type="ECO:0000313" key="6">
    <source>
        <dbReference type="Proteomes" id="UP000577956"/>
    </source>
</evidence>
<evidence type="ECO:0000256" key="1">
    <source>
        <dbReference type="ARBA" id="ARBA00006096"/>
    </source>
</evidence>
<sequence>MTTGLRVALTTALVLVLAGGAYVTADAYDVVPGMVTLAPPVPDPSPFPTAPGAAEPADVVPVMAELDDQVPLPDAAAVQGLVDGLVGDARLGSAADVGVLVVDQLTGEVLGEHQAEDARTPASTAKVLTGVAALTALDPAATLATRVVVSGDGTVALVGGGDMMLAAGDGDPDATVGHAGLADLARGTAAALALQGVTSVRLEVDDTLFTGPTVNPAWAATDLTGGYVAPVTALAVNIAKTTDGEYVPRHADPSMAAADVFVQRLADAGVTVEGDPVRRTSPADGTELARVESAPLVDVIHHFLDTSDNTITEVVSRLVAIDAGLPASFDGGTQAVLREIGNLGVDVAGARLADASGLADGSQLSPRLLVDLVRLTTDPAYPLLLDVATGMPIGGLTGTLADRYTATDARGLVRAKTGSLTGVTSLTGTVLDAQRRQLVFALMADATPAGGQWAPRQALDGFVTALAACGCR</sequence>
<dbReference type="EMBL" id="BONN01000003">
    <property type="protein sequence ID" value="GIG32087.1"/>
    <property type="molecule type" value="Genomic_DNA"/>
</dbReference>
<dbReference type="EC" id="3.4.21.-" evidence="5"/>
<feature type="signal peptide" evidence="3">
    <location>
        <begin position="1"/>
        <end position="27"/>
    </location>
</feature>
<comment type="caution">
    <text evidence="5">The sequence shown here is derived from an EMBL/GenBank/DDBJ whole genome shotgun (WGS) entry which is preliminary data.</text>
</comment>
<protein>
    <submittedName>
        <fullName evidence="4 5">D-alanyl-D-alanine carboxypeptidase</fullName>
        <ecNumber evidence="5">3.4.16.4</ecNumber>
        <ecNumber evidence="5">3.4.21.-</ecNumber>
    </submittedName>
</protein>
<feature type="chain" id="PRO_5039563512" evidence="3">
    <location>
        <begin position="28"/>
        <end position="472"/>
    </location>
</feature>
<keyword evidence="7" id="KW-1185">Reference proteome</keyword>
<reference evidence="5 6" key="1">
    <citation type="submission" date="2020-07" db="EMBL/GenBank/DDBJ databases">
        <title>Sequencing the genomes of 1000 actinobacteria strains.</title>
        <authorList>
            <person name="Klenk H.-P."/>
        </authorList>
    </citation>
    <scope>NUCLEOTIDE SEQUENCE [LARGE SCALE GENOMIC DNA]</scope>
    <source>
        <strain evidence="5 6">DSM 24482</strain>
    </source>
</reference>
<dbReference type="NCBIfam" id="TIGR00666">
    <property type="entry name" value="PBP4"/>
    <property type="match status" value="1"/>
</dbReference>
<gene>
    <name evidence="5" type="ORF">BKA21_002676</name>
    <name evidence="4" type="ORF">Col01nite_12460</name>
</gene>
<dbReference type="Proteomes" id="UP000618382">
    <property type="component" value="Unassembled WGS sequence"/>
</dbReference>
<dbReference type="SUPFAM" id="SSF56601">
    <property type="entry name" value="beta-lactamase/transpeptidase-like"/>
    <property type="match status" value="1"/>
</dbReference>
<evidence type="ECO:0000313" key="5">
    <source>
        <dbReference type="EMBL" id="NYD87127.1"/>
    </source>
</evidence>
<dbReference type="InterPro" id="IPR012338">
    <property type="entry name" value="Beta-lactam/transpept-like"/>
</dbReference>
<name>A0A7Y9FHQ3_9CELL</name>
<organism evidence="5 6">
    <name type="scientific">Cellulomonas oligotrophica</name>
    <dbReference type="NCBI Taxonomy" id="931536"/>
    <lineage>
        <taxon>Bacteria</taxon>
        <taxon>Bacillati</taxon>
        <taxon>Actinomycetota</taxon>
        <taxon>Actinomycetes</taxon>
        <taxon>Micrococcales</taxon>
        <taxon>Cellulomonadaceae</taxon>
        <taxon>Cellulomonas</taxon>
    </lineage>
</organism>
<dbReference type="RefSeq" id="WP_140459583.1">
    <property type="nucleotide sequence ID" value="NZ_BAABFI010000009.1"/>
</dbReference>
<accession>A0A7Y9FHQ3</accession>
<dbReference type="InterPro" id="IPR000667">
    <property type="entry name" value="Peptidase_S13"/>
</dbReference>
<keyword evidence="2 5" id="KW-0378">Hydrolase</keyword>
<dbReference type="EMBL" id="JACCBK010000001">
    <property type="protein sequence ID" value="NYD87127.1"/>
    <property type="molecule type" value="Genomic_DNA"/>
</dbReference>
<comment type="similarity">
    <text evidence="1">Belongs to the peptidase S13 family.</text>
</comment>
<evidence type="ECO:0000256" key="3">
    <source>
        <dbReference type="SAM" id="SignalP"/>
    </source>
</evidence>
<dbReference type="PANTHER" id="PTHR30023:SF0">
    <property type="entry name" value="PENICILLIN-SENSITIVE CARBOXYPEPTIDASE A"/>
    <property type="match status" value="1"/>
</dbReference>
<reference evidence="4 7" key="2">
    <citation type="submission" date="2021-01" db="EMBL/GenBank/DDBJ databases">
        <title>Whole genome shotgun sequence of Cellulomonas oligotrophica NBRC 109435.</title>
        <authorList>
            <person name="Komaki H."/>
            <person name="Tamura T."/>
        </authorList>
    </citation>
    <scope>NUCLEOTIDE SEQUENCE [LARGE SCALE GENOMIC DNA]</scope>
    <source>
        <strain evidence="4 7">NBRC 109435</strain>
    </source>
</reference>
<dbReference type="Gene3D" id="3.40.710.10">
    <property type="entry name" value="DD-peptidase/beta-lactamase superfamily"/>
    <property type="match status" value="2"/>
</dbReference>
<dbReference type="EC" id="3.4.16.4" evidence="5"/>
<keyword evidence="5" id="KW-0121">Carboxypeptidase</keyword>
<evidence type="ECO:0000256" key="2">
    <source>
        <dbReference type="ARBA" id="ARBA00022801"/>
    </source>
</evidence>
<dbReference type="PANTHER" id="PTHR30023">
    <property type="entry name" value="D-ALANYL-D-ALANINE CARBOXYPEPTIDASE"/>
    <property type="match status" value="1"/>
</dbReference>
<dbReference type="Pfam" id="PF02113">
    <property type="entry name" value="Peptidase_S13"/>
    <property type="match status" value="2"/>
</dbReference>
<proteinExistence type="inferred from homology"/>
<evidence type="ECO:0000313" key="7">
    <source>
        <dbReference type="Proteomes" id="UP000618382"/>
    </source>
</evidence>
<dbReference type="PRINTS" id="PR00922">
    <property type="entry name" value="DADACBPTASE3"/>
</dbReference>
<keyword evidence="3" id="KW-0732">Signal</keyword>
<dbReference type="GO" id="GO:0009002">
    <property type="term" value="F:serine-type D-Ala-D-Ala carboxypeptidase activity"/>
    <property type="evidence" value="ECO:0007669"/>
    <property type="project" value="UniProtKB-EC"/>
</dbReference>
<dbReference type="Proteomes" id="UP000577956">
    <property type="component" value="Unassembled WGS sequence"/>
</dbReference>
<keyword evidence="5" id="KW-0645">Protease</keyword>
<dbReference type="GO" id="GO:0006508">
    <property type="term" value="P:proteolysis"/>
    <property type="evidence" value="ECO:0007669"/>
    <property type="project" value="InterPro"/>
</dbReference>
<evidence type="ECO:0000313" key="4">
    <source>
        <dbReference type="EMBL" id="GIG32087.1"/>
    </source>
</evidence>
<dbReference type="AlphaFoldDB" id="A0A7Y9FHQ3"/>
<dbReference type="GO" id="GO:0000270">
    <property type="term" value="P:peptidoglycan metabolic process"/>
    <property type="evidence" value="ECO:0007669"/>
    <property type="project" value="TreeGrafter"/>
</dbReference>